<organism evidence="7 8">
    <name type="scientific">Coccidioides posadasii RMSCC 3488</name>
    <dbReference type="NCBI Taxonomy" id="454284"/>
    <lineage>
        <taxon>Eukaryota</taxon>
        <taxon>Fungi</taxon>
        <taxon>Dikarya</taxon>
        <taxon>Ascomycota</taxon>
        <taxon>Pezizomycotina</taxon>
        <taxon>Eurotiomycetes</taxon>
        <taxon>Eurotiomycetidae</taxon>
        <taxon>Onygenales</taxon>
        <taxon>Onygenaceae</taxon>
        <taxon>Coccidioides</taxon>
    </lineage>
</organism>
<dbReference type="PANTHER" id="PTHR19372:SF7">
    <property type="entry name" value="SULFITE OXIDASE, MITOCHONDRIAL"/>
    <property type="match status" value="1"/>
</dbReference>
<dbReference type="Pfam" id="PF00174">
    <property type="entry name" value="Oxidored_molyb"/>
    <property type="match status" value="1"/>
</dbReference>
<reference evidence="8" key="2">
    <citation type="journal article" date="2009" name="Genome Res.">
        <title>Comparative genomic analyses of the human fungal pathogens Coccidioides and their relatives.</title>
        <authorList>
            <person name="Sharpton T.J."/>
            <person name="Stajich J.E."/>
            <person name="Rounsley S.D."/>
            <person name="Gardner M.J."/>
            <person name="Wortman J.R."/>
            <person name="Jordar V.S."/>
            <person name="Maiti R."/>
            <person name="Kodira C.D."/>
            <person name="Neafsey D.E."/>
            <person name="Zeng Q."/>
            <person name="Hung C.-Y."/>
            <person name="McMahan C."/>
            <person name="Muszewska A."/>
            <person name="Grynberg M."/>
            <person name="Mandel M.A."/>
            <person name="Kellner E.M."/>
            <person name="Barker B.M."/>
            <person name="Galgiani J.N."/>
            <person name="Orbach M.J."/>
            <person name="Kirkland T.N."/>
            <person name="Cole G.T."/>
            <person name="Henn M.R."/>
            <person name="Birren B.W."/>
            <person name="Taylor J.W."/>
        </authorList>
    </citation>
    <scope>NUCLEOTIDE SEQUENCE [LARGE SCALE GENOMIC DNA]</scope>
    <source>
        <strain evidence="8">RMSCC 3488</strain>
    </source>
</reference>
<sequence>MASPGESPLNREPRLRDLVSRFITRSGAYHRNHSIFPAIDGSLHLVQVGGEVKRPLTLTLTQLRDEFAQHEVTCALQCAGNRRHTMRTKLKEVRGVDWRDGAVMNCTWRGPRLRDVLLRAGVKSEYAAQSPLHVEFLCFQAMCEDDNCYAGSIELWRALQQDKDVILALEMNGETLTPDYGYPVRVVIPGIIGARWVKWLDCIMVRKTESPNYYQAHDYKVLPPEVLTWEMAEDYWDKAPSMQENLVNSVVAVPDDDETIFQGSDGLIEVRGYAVPQGDQGPVIRVEVSGDEGNTWVEAELHGAGPQNRYKWCWVLWRARIKVDQGSNKTIYSRATDAGGNTQPMWSEWNIRGVGYNGYGASWNVTVL</sequence>
<dbReference type="FunFam" id="3.90.420.10:FF:000002">
    <property type="entry name" value="sulfite oxidase, mitochondrial"/>
    <property type="match status" value="1"/>
</dbReference>
<dbReference type="PRINTS" id="PR00407">
    <property type="entry name" value="EUMOPTERIN"/>
</dbReference>
<protein>
    <submittedName>
        <fullName evidence="7">Sulfite oxidase</fullName>
    </submittedName>
</protein>
<dbReference type="GO" id="GO:0030151">
    <property type="term" value="F:molybdenum ion binding"/>
    <property type="evidence" value="ECO:0007669"/>
    <property type="project" value="InterPro"/>
</dbReference>
<dbReference type="PANTHER" id="PTHR19372">
    <property type="entry name" value="SULFITE REDUCTASE"/>
    <property type="match status" value="1"/>
</dbReference>
<gene>
    <name evidence="7" type="ORF">CPAG_03793</name>
</gene>
<dbReference type="OrthoDB" id="432685at2759"/>
<dbReference type="EMBL" id="DS268110">
    <property type="protein sequence ID" value="KMM67459.1"/>
    <property type="molecule type" value="Genomic_DNA"/>
</dbReference>
<dbReference type="Proteomes" id="UP000054567">
    <property type="component" value="Unassembled WGS sequence"/>
</dbReference>
<feature type="domain" description="Oxidoreductase molybdopterin-binding" evidence="5">
    <location>
        <begin position="35"/>
        <end position="214"/>
    </location>
</feature>
<evidence type="ECO:0000259" key="6">
    <source>
        <dbReference type="Pfam" id="PF03404"/>
    </source>
</evidence>
<evidence type="ECO:0000313" key="8">
    <source>
        <dbReference type="Proteomes" id="UP000054567"/>
    </source>
</evidence>
<evidence type="ECO:0000256" key="3">
    <source>
        <dbReference type="ARBA" id="ARBA00022723"/>
    </source>
</evidence>
<dbReference type="InterPro" id="IPR000572">
    <property type="entry name" value="OxRdtase_Mopterin-bd_dom"/>
</dbReference>
<dbReference type="GO" id="GO:0008482">
    <property type="term" value="F:sulfite oxidase activity"/>
    <property type="evidence" value="ECO:0007669"/>
    <property type="project" value="TreeGrafter"/>
</dbReference>
<dbReference type="InterPro" id="IPR036374">
    <property type="entry name" value="OxRdtase_Mopterin-bd_sf"/>
</dbReference>
<dbReference type="Gene3D" id="2.60.40.650">
    <property type="match status" value="1"/>
</dbReference>
<dbReference type="GO" id="GO:0043546">
    <property type="term" value="F:molybdopterin cofactor binding"/>
    <property type="evidence" value="ECO:0007669"/>
    <property type="project" value="TreeGrafter"/>
</dbReference>
<keyword evidence="4" id="KW-0560">Oxidoreductase</keyword>
<name>A0A0J6FEY8_COCPO</name>
<evidence type="ECO:0000256" key="4">
    <source>
        <dbReference type="ARBA" id="ARBA00023002"/>
    </source>
</evidence>
<reference evidence="8" key="3">
    <citation type="journal article" date="2010" name="Genome Res.">
        <title>Population genomic sequencing of Coccidioides fungi reveals recent hybridization and transposon control.</title>
        <authorList>
            <person name="Neafsey D.E."/>
            <person name="Barker B.M."/>
            <person name="Sharpton T.J."/>
            <person name="Stajich J.E."/>
            <person name="Park D.J."/>
            <person name="Whiston E."/>
            <person name="Hung C.-Y."/>
            <person name="McMahan C."/>
            <person name="White J."/>
            <person name="Sykes S."/>
            <person name="Heiman D."/>
            <person name="Young S."/>
            <person name="Zeng Q."/>
            <person name="Abouelleil A."/>
            <person name="Aftuck L."/>
            <person name="Bessette D."/>
            <person name="Brown A."/>
            <person name="FitzGerald M."/>
            <person name="Lui A."/>
            <person name="Macdonald J.P."/>
            <person name="Priest M."/>
            <person name="Orbach M.J."/>
            <person name="Galgiani J.N."/>
            <person name="Kirkland T.N."/>
            <person name="Cole G.T."/>
            <person name="Birren B.W."/>
            <person name="Henn M.R."/>
            <person name="Taylor J.W."/>
            <person name="Rounsley S.D."/>
        </authorList>
    </citation>
    <scope>NUCLEOTIDE SEQUENCE [LARGE SCALE GENOMIC DNA]</scope>
    <source>
        <strain evidence="8">RMSCC 3488</strain>
    </source>
</reference>
<dbReference type="SUPFAM" id="SSF81296">
    <property type="entry name" value="E set domains"/>
    <property type="match status" value="1"/>
</dbReference>
<proteinExistence type="predicted"/>
<dbReference type="GO" id="GO:0006790">
    <property type="term" value="P:sulfur compound metabolic process"/>
    <property type="evidence" value="ECO:0007669"/>
    <property type="project" value="TreeGrafter"/>
</dbReference>
<dbReference type="InterPro" id="IPR008335">
    <property type="entry name" value="Mopterin_OxRdtase_euk"/>
</dbReference>
<dbReference type="GO" id="GO:0020037">
    <property type="term" value="F:heme binding"/>
    <property type="evidence" value="ECO:0007669"/>
    <property type="project" value="TreeGrafter"/>
</dbReference>
<evidence type="ECO:0000313" key="7">
    <source>
        <dbReference type="EMBL" id="KMM67459.1"/>
    </source>
</evidence>
<keyword evidence="2" id="KW-0500">Molybdenum</keyword>
<dbReference type="InterPro" id="IPR014756">
    <property type="entry name" value="Ig_E-set"/>
</dbReference>
<dbReference type="VEuPathDB" id="FungiDB:CPAG_03793"/>
<accession>A0A0J6FEY8</accession>
<comment type="cofactor">
    <cofactor evidence="1">
        <name>Mo-molybdopterin</name>
        <dbReference type="ChEBI" id="CHEBI:71302"/>
    </cofactor>
</comment>
<dbReference type="Pfam" id="PF03404">
    <property type="entry name" value="Mo-co_dimer"/>
    <property type="match status" value="1"/>
</dbReference>
<feature type="domain" description="Moybdenum cofactor oxidoreductase dimerisation" evidence="6">
    <location>
        <begin position="242"/>
        <end position="359"/>
    </location>
</feature>
<evidence type="ECO:0000256" key="2">
    <source>
        <dbReference type="ARBA" id="ARBA00022505"/>
    </source>
</evidence>
<dbReference type="AlphaFoldDB" id="A0A0J6FEY8"/>
<dbReference type="GO" id="GO:0005739">
    <property type="term" value="C:mitochondrion"/>
    <property type="evidence" value="ECO:0007669"/>
    <property type="project" value="TreeGrafter"/>
</dbReference>
<dbReference type="InterPro" id="IPR005066">
    <property type="entry name" value="MoCF_OxRdtse_dimer"/>
</dbReference>
<reference evidence="7 8" key="1">
    <citation type="submission" date="2007-06" db="EMBL/GenBank/DDBJ databases">
        <title>The Genome Sequence of Coccidioides posadasii RMSCC_3488.</title>
        <authorList>
            <consortium name="Coccidioides Genome Resources Consortium"/>
            <consortium name="The Broad Institute Genome Sequencing Platform"/>
            <person name="Henn M.R."/>
            <person name="Sykes S."/>
            <person name="Young S."/>
            <person name="Jaffe D."/>
            <person name="Berlin A."/>
            <person name="Alvarez P."/>
            <person name="Butler J."/>
            <person name="Gnerre S."/>
            <person name="Grabherr M."/>
            <person name="Mauceli E."/>
            <person name="Brockman W."/>
            <person name="Kodira C."/>
            <person name="Alvarado L."/>
            <person name="Zeng Q."/>
            <person name="Crawford M."/>
            <person name="Antoine C."/>
            <person name="Devon K."/>
            <person name="Galgiani J."/>
            <person name="Orsborn K."/>
            <person name="Lewis M.L."/>
            <person name="Nusbaum C."/>
            <person name="Galagan J."/>
            <person name="Birren B."/>
        </authorList>
    </citation>
    <scope>NUCLEOTIDE SEQUENCE [LARGE SCALE GENOMIC DNA]</scope>
    <source>
        <strain evidence="7 8">RMSCC 3488</strain>
    </source>
</reference>
<evidence type="ECO:0000259" key="5">
    <source>
        <dbReference type="Pfam" id="PF00174"/>
    </source>
</evidence>
<dbReference type="SUPFAM" id="SSF56524">
    <property type="entry name" value="Oxidoreductase molybdopterin-binding domain"/>
    <property type="match status" value="1"/>
</dbReference>
<dbReference type="Gene3D" id="3.90.420.10">
    <property type="entry name" value="Oxidoreductase, molybdopterin-binding domain"/>
    <property type="match status" value="1"/>
</dbReference>
<evidence type="ECO:0000256" key="1">
    <source>
        <dbReference type="ARBA" id="ARBA00001924"/>
    </source>
</evidence>
<keyword evidence="3" id="KW-0479">Metal-binding</keyword>